<keyword evidence="2" id="KW-0732">Signal</keyword>
<feature type="chain" id="PRO_5045776663" evidence="2">
    <location>
        <begin position="23"/>
        <end position="269"/>
    </location>
</feature>
<organism evidence="3 4">
    <name type="scientific">Lysinibacillus agricola</name>
    <dbReference type="NCBI Taxonomy" id="2590012"/>
    <lineage>
        <taxon>Bacteria</taxon>
        <taxon>Bacillati</taxon>
        <taxon>Bacillota</taxon>
        <taxon>Bacilli</taxon>
        <taxon>Bacillales</taxon>
        <taxon>Bacillaceae</taxon>
        <taxon>Lysinibacillus</taxon>
    </lineage>
</organism>
<protein>
    <submittedName>
        <fullName evidence="3">Uncharacterized protein</fullName>
    </submittedName>
</protein>
<accession>A0ABX7ALN1</accession>
<name>A0ABX7ALN1_9BACI</name>
<evidence type="ECO:0000313" key="4">
    <source>
        <dbReference type="Proteomes" id="UP000596049"/>
    </source>
</evidence>
<dbReference type="RefSeq" id="WP_053597327.1">
    <property type="nucleotide sequence ID" value="NZ_CP067341.1"/>
</dbReference>
<evidence type="ECO:0000313" key="3">
    <source>
        <dbReference type="EMBL" id="QQP10675.1"/>
    </source>
</evidence>
<evidence type="ECO:0000256" key="2">
    <source>
        <dbReference type="SAM" id="SignalP"/>
    </source>
</evidence>
<dbReference type="PROSITE" id="PS51257">
    <property type="entry name" value="PROKAR_LIPOPROTEIN"/>
    <property type="match status" value="1"/>
</dbReference>
<feature type="region of interest" description="Disordered" evidence="1">
    <location>
        <begin position="25"/>
        <end position="61"/>
    </location>
</feature>
<feature type="compositionally biased region" description="Acidic residues" evidence="1">
    <location>
        <begin position="36"/>
        <end position="55"/>
    </location>
</feature>
<keyword evidence="4" id="KW-1185">Reference proteome</keyword>
<sequence>MKKLFGIVFCVMLLTACSSNNSAVLKEENNEKTAETEVEQEVVDNEEESEKEVGEENTGANPPLPVSCEGILFETGAVIDGKNLATCMGDAMVAAGSGSHKVISSNATSKVDFKWTPDFSMYVESEDSTVIVDGDKGWMKIPGGGWVEETDEPNDADEVIASNVVKLTRVFGYPLTIAENFAQSPTWHVVEQGPVPDADAFVDTAWHLAPEGPINVGGAVLTDVQLWVTSNYLGAYYIATATISGLSDTTSNTFLQWGEPVDIPSPTAN</sequence>
<evidence type="ECO:0000256" key="1">
    <source>
        <dbReference type="SAM" id="MobiDB-lite"/>
    </source>
</evidence>
<gene>
    <name evidence="3" type="ORF">FJQ98_15600</name>
</gene>
<feature type="compositionally biased region" description="Basic and acidic residues" evidence="1">
    <location>
        <begin position="25"/>
        <end position="35"/>
    </location>
</feature>
<reference evidence="3 4" key="1">
    <citation type="submission" date="2020-01" db="EMBL/GenBank/DDBJ databases">
        <authorList>
            <person name="Liu G."/>
            <person name="Liu B."/>
        </authorList>
    </citation>
    <scope>NUCLEOTIDE SEQUENCE [LARGE SCALE GENOMIC DNA]</scope>
    <source>
        <strain evidence="3 4">FJAT-51161</strain>
    </source>
</reference>
<dbReference type="EMBL" id="CP067341">
    <property type="protein sequence ID" value="QQP10675.1"/>
    <property type="molecule type" value="Genomic_DNA"/>
</dbReference>
<proteinExistence type="predicted"/>
<dbReference type="Proteomes" id="UP000596049">
    <property type="component" value="Chromosome"/>
</dbReference>
<feature type="signal peptide" evidence="2">
    <location>
        <begin position="1"/>
        <end position="22"/>
    </location>
</feature>